<evidence type="ECO:0000256" key="5">
    <source>
        <dbReference type="SAM" id="Phobius"/>
    </source>
</evidence>
<dbReference type="GO" id="GO:0016020">
    <property type="term" value="C:membrane"/>
    <property type="evidence" value="ECO:0007669"/>
    <property type="project" value="UniProtKB-SubCell"/>
</dbReference>
<dbReference type="InterPro" id="IPR008983">
    <property type="entry name" value="Tumour_necrosis_fac-like_dom"/>
</dbReference>
<dbReference type="PANTHER" id="PTHR11471:SF57">
    <property type="entry name" value="CD154"/>
    <property type="match status" value="1"/>
</dbReference>
<dbReference type="InterPro" id="IPR006052">
    <property type="entry name" value="TNF_dom"/>
</dbReference>
<keyword evidence="5" id="KW-1133">Transmembrane helix</keyword>
<dbReference type="OrthoDB" id="6075349at2759"/>
<sequence>MAKTEIDENDDESSEDVFLAVGNFVSVLQSDTKQFVNFKDLNIKLRHAHQDAVKFVECLAPLTLSVFIYQDESSAGASTSTQSQTTGFIKGVKELTSCLCGRGEKHAGGEVEISLANSFICQNLKSIDSTSCNIQCKLQGKLFKVERSINENKKSKFNVYSCDANFLQTISNFRQSFESSLKYMEDKHNGDSTAQRVAITVFKDIDDETHVFVRTGQEVTRVHNTSAGHSSDWEDEVPALEYVFGSAAEPEPQKIIYKIKDKKTRLNSDLSTCDVDTESYLTQDVLHEAETLNIPRLLPEDDLERSGNNQVTRKVRVSIDDDRIQEQRPNVKVHYERNAQHSAEEEDIVVIPLLDQIRKDVKATKLTDNSYCCNNLTNKRISFGITACAVLTSLLAFGINVGLWTHNKEFKRSETEGVLVINESLISLLIYQKKLMQLARLERPKRMKHTSISAHKSLSLPPRIPGSEDKKDPYFKKDYNVCVRINMSHNPTDHARGVTLDIDGLIIQYSGLYFLYSSVTFKPNSTDFSASFAYQTWFQYIYKMRPNSPAHSTVLTRVVHTCCLNCTNSQNTAYSGGAFYLEAGDMLQVCLTGQGLITFDSSTTYLGLFMLTSGSKP</sequence>
<dbReference type="GO" id="GO:0005125">
    <property type="term" value="F:cytokine activity"/>
    <property type="evidence" value="ECO:0007669"/>
    <property type="project" value="UniProtKB-KW"/>
</dbReference>
<dbReference type="AlphaFoldDB" id="A0A9W2ZF89"/>
<reference evidence="8 9" key="1">
    <citation type="submission" date="2025-04" db="UniProtKB">
        <authorList>
            <consortium name="RefSeq"/>
        </authorList>
    </citation>
    <scope>IDENTIFICATION</scope>
</reference>
<dbReference type="GO" id="GO:0005164">
    <property type="term" value="F:tumor necrosis factor receptor binding"/>
    <property type="evidence" value="ECO:0007669"/>
    <property type="project" value="InterPro"/>
</dbReference>
<dbReference type="GeneID" id="106071103"/>
<keyword evidence="4 5" id="KW-0472">Membrane</keyword>
<dbReference type="PANTHER" id="PTHR11471">
    <property type="entry name" value="TUMOR NECROSIS FACTOR FAMILY MEMBER"/>
    <property type="match status" value="1"/>
</dbReference>
<dbReference type="Proteomes" id="UP001165740">
    <property type="component" value="Chromosome 18"/>
</dbReference>
<dbReference type="RefSeq" id="XP_055873749.1">
    <property type="nucleotide sequence ID" value="XM_056017774.1"/>
</dbReference>
<feature type="transmembrane region" description="Helical" evidence="5">
    <location>
        <begin position="381"/>
        <end position="403"/>
    </location>
</feature>
<evidence type="ECO:0000256" key="3">
    <source>
        <dbReference type="ARBA" id="ARBA00022514"/>
    </source>
</evidence>
<evidence type="ECO:0000313" key="8">
    <source>
        <dbReference type="RefSeq" id="XP_055873749.1"/>
    </source>
</evidence>
<evidence type="ECO:0000259" key="6">
    <source>
        <dbReference type="PROSITE" id="PS50049"/>
    </source>
</evidence>
<dbReference type="Pfam" id="PF00229">
    <property type="entry name" value="TNF"/>
    <property type="match status" value="1"/>
</dbReference>
<dbReference type="SMART" id="SM00207">
    <property type="entry name" value="TNF"/>
    <property type="match status" value="1"/>
</dbReference>
<dbReference type="GO" id="GO:0006955">
    <property type="term" value="P:immune response"/>
    <property type="evidence" value="ECO:0007669"/>
    <property type="project" value="InterPro"/>
</dbReference>
<keyword evidence="7" id="KW-1185">Reference proteome</keyword>
<comment type="subcellular location">
    <subcellularLocation>
        <location evidence="1">Membrane</location>
    </subcellularLocation>
</comment>
<organism evidence="7 8">
    <name type="scientific">Biomphalaria glabrata</name>
    <name type="common">Bloodfluke planorb</name>
    <name type="synonym">Freshwater snail</name>
    <dbReference type="NCBI Taxonomy" id="6526"/>
    <lineage>
        <taxon>Eukaryota</taxon>
        <taxon>Metazoa</taxon>
        <taxon>Spiralia</taxon>
        <taxon>Lophotrochozoa</taxon>
        <taxon>Mollusca</taxon>
        <taxon>Gastropoda</taxon>
        <taxon>Heterobranchia</taxon>
        <taxon>Euthyneura</taxon>
        <taxon>Panpulmonata</taxon>
        <taxon>Hygrophila</taxon>
        <taxon>Lymnaeoidea</taxon>
        <taxon>Planorbidae</taxon>
        <taxon>Biomphalaria</taxon>
    </lineage>
</organism>
<evidence type="ECO:0000256" key="2">
    <source>
        <dbReference type="ARBA" id="ARBA00008670"/>
    </source>
</evidence>
<evidence type="ECO:0000256" key="1">
    <source>
        <dbReference type="ARBA" id="ARBA00004370"/>
    </source>
</evidence>
<evidence type="ECO:0000256" key="4">
    <source>
        <dbReference type="ARBA" id="ARBA00023136"/>
    </source>
</evidence>
<dbReference type="RefSeq" id="XP_055873750.1">
    <property type="nucleotide sequence ID" value="XM_056017775.1"/>
</dbReference>
<keyword evidence="3" id="KW-0202">Cytokine</keyword>
<name>A0A9W2ZF89_BIOGL</name>
<proteinExistence type="inferred from homology"/>
<dbReference type="Gene3D" id="2.60.120.40">
    <property type="match status" value="1"/>
</dbReference>
<feature type="domain" description="THD" evidence="6">
    <location>
        <begin position="452"/>
        <end position="611"/>
    </location>
</feature>
<evidence type="ECO:0000313" key="7">
    <source>
        <dbReference type="Proteomes" id="UP001165740"/>
    </source>
</evidence>
<dbReference type="SUPFAM" id="SSF49842">
    <property type="entry name" value="TNF-like"/>
    <property type="match status" value="1"/>
</dbReference>
<evidence type="ECO:0000313" key="9">
    <source>
        <dbReference type="RefSeq" id="XP_055873750.1"/>
    </source>
</evidence>
<dbReference type="PROSITE" id="PS50049">
    <property type="entry name" value="THD_2"/>
    <property type="match status" value="1"/>
</dbReference>
<keyword evidence="5" id="KW-0812">Transmembrane</keyword>
<accession>A0A9W2ZF89</accession>
<comment type="similarity">
    <text evidence="2">Belongs to the tumor necrosis factor family.</text>
</comment>
<dbReference type="GO" id="GO:0005615">
    <property type="term" value="C:extracellular space"/>
    <property type="evidence" value="ECO:0007669"/>
    <property type="project" value="UniProtKB-KW"/>
</dbReference>
<protein>
    <submittedName>
        <fullName evidence="8 9">Uncharacterized protein LOC106071103</fullName>
    </submittedName>
</protein>
<gene>
    <name evidence="8 9" type="primary">LOC106071103</name>
</gene>